<evidence type="ECO:0000313" key="2">
    <source>
        <dbReference type="EMBL" id="TVY69021.1"/>
    </source>
</evidence>
<dbReference type="InterPro" id="IPR020904">
    <property type="entry name" value="Sc_DH/Rdtase_CS"/>
</dbReference>
<dbReference type="PANTHER" id="PTHR42820">
    <property type="entry name" value="SHORT-CHAIN DEHYDROGENASE REDUCTASE"/>
    <property type="match status" value="1"/>
</dbReference>
<evidence type="ECO:0000313" key="3">
    <source>
        <dbReference type="Proteomes" id="UP000469558"/>
    </source>
</evidence>
<comment type="caution">
    <text evidence="2">The sequence shown here is derived from an EMBL/GenBank/DDBJ whole genome shotgun (WGS) entry which is preliminary data.</text>
</comment>
<dbReference type="SUPFAM" id="SSF51735">
    <property type="entry name" value="NAD(P)-binding Rossmann-fold domains"/>
    <property type="match status" value="1"/>
</dbReference>
<dbReference type="PRINTS" id="PR00081">
    <property type="entry name" value="GDHRDH"/>
</dbReference>
<dbReference type="PRINTS" id="PR00080">
    <property type="entry name" value="SDRFAMILY"/>
</dbReference>
<dbReference type="EMBL" id="QGMK01001334">
    <property type="protein sequence ID" value="TVY69021.1"/>
    <property type="molecule type" value="Genomic_DNA"/>
</dbReference>
<reference evidence="2 3" key="1">
    <citation type="submission" date="2018-05" db="EMBL/GenBank/DDBJ databases">
        <title>Genome sequencing and assembly of the regulated plant pathogen Lachnellula willkommii and related sister species for the development of diagnostic species identification markers.</title>
        <authorList>
            <person name="Giroux E."/>
            <person name="Bilodeau G."/>
        </authorList>
    </citation>
    <scope>NUCLEOTIDE SEQUENCE [LARGE SCALE GENOMIC DNA]</scope>
    <source>
        <strain evidence="2 3">CBS 268.59</strain>
    </source>
</reference>
<dbReference type="OrthoDB" id="5840532at2759"/>
<evidence type="ECO:0000256" key="1">
    <source>
        <dbReference type="ARBA" id="ARBA00022857"/>
    </source>
</evidence>
<name>A0A8T9C159_9HELO</name>
<gene>
    <name evidence="2" type="primary">gno</name>
    <name evidence="2" type="ORF">LSUE1_G005463</name>
</gene>
<dbReference type="PROSITE" id="PS00061">
    <property type="entry name" value="ADH_SHORT"/>
    <property type="match status" value="1"/>
</dbReference>
<dbReference type="Proteomes" id="UP000469558">
    <property type="component" value="Unassembled WGS sequence"/>
</dbReference>
<dbReference type="Pfam" id="PF13561">
    <property type="entry name" value="adh_short_C2"/>
    <property type="match status" value="1"/>
</dbReference>
<accession>A0A8T9C159</accession>
<keyword evidence="1" id="KW-0521">NADP</keyword>
<sequence length="132" mass="13928">MMKKEPLPFEEGSIAQRGAIVNAASVNSLLSLPGSVPYTTSKHAVMGITKTAALEARAHQIRVNALSQGFLLTELTRPLTENATGGVLDGLWGAMEKRQGRSAKVEEVGDVAVLITSPRMGLVNGVNLFVDG</sequence>
<proteinExistence type="predicted"/>
<dbReference type="CDD" id="cd05233">
    <property type="entry name" value="SDR_c"/>
    <property type="match status" value="1"/>
</dbReference>
<dbReference type="Gene3D" id="3.40.50.720">
    <property type="entry name" value="NAD(P)-binding Rossmann-like Domain"/>
    <property type="match status" value="1"/>
</dbReference>
<organism evidence="2 3">
    <name type="scientific">Lachnellula suecica</name>
    <dbReference type="NCBI Taxonomy" id="602035"/>
    <lineage>
        <taxon>Eukaryota</taxon>
        <taxon>Fungi</taxon>
        <taxon>Dikarya</taxon>
        <taxon>Ascomycota</taxon>
        <taxon>Pezizomycotina</taxon>
        <taxon>Leotiomycetes</taxon>
        <taxon>Helotiales</taxon>
        <taxon>Lachnaceae</taxon>
        <taxon>Lachnellula</taxon>
    </lineage>
</organism>
<protein>
    <submittedName>
        <fullName evidence="2">Gluconate 5-dehydrogenase</fullName>
    </submittedName>
</protein>
<dbReference type="AlphaFoldDB" id="A0A8T9C159"/>
<dbReference type="PANTHER" id="PTHR42820:SF1">
    <property type="entry name" value="SHORT-CHAIN DEHYDROGENASE_REDUCTASE FAMILY PROTEIN"/>
    <property type="match status" value="1"/>
</dbReference>
<keyword evidence="3" id="KW-1185">Reference proteome</keyword>
<dbReference type="InterPro" id="IPR036291">
    <property type="entry name" value="NAD(P)-bd_dom_sf"/>
</dbReference>
<dbReference type="InterPro" id="IPR002347">
    <property type="entry name" value="SDR_fam"/>
</dbReference>